<dbReference type="Gene3D" id="1.10.10.880">
    <property type="entry name" value="Anti sigma-E protein RseA, N-terminal domain"/>
    <property type="match status" value="1"/>
</dbReference>
<dbReference type="PANTHER" id="PTHR38104">
    <property type="match status" value="1"/>
</dbReference>
<dbReference type="STRING" id="1045558.SAMN05216175_1077"/>
<reference evidence="4" key="1">
    <citation type="submission" date="2016-10" db="EMBL/GenBank/DDBJ databases">
        <authorList>
            <person name="Varghese N."/>
            <person name="Submissions S."/>
        </authorList>
    </citation>
    <scope>NUCLEOTIDE SEQUENCE [LARGE SCALE GENOMIC DNA]</scope>
    <source>
        <strain evidence="4">CGMCC 1.10971</strain>
    </source>
</reference>
<dbReference type="GO" id="GO:0016989">
    <property type="term" value="F:sigma factor antagonist activity"/>
    <property type="evidence" value="ECO:0007669"/>
    <property type="project" value="InterPro"/>
</dbReference>
<name>A0A1I2S580_9GAMM</name>
<gene>
    <name evidence="3" type="ORF">SAMN05216175_1077</name>
</gene>
<evidence type="ECO:0000259" key="1">
    <source>
        <dbReference type="Pfam" id="PF03872"/>
    </source>
</evidence>
<dbReference type="InterPro" id="IPR005572">
    <property type="entry name" value="Anti-sigma_E_RseA_N"/>
</dbReference>
<evidence type="ECO:0000313" key="4">
    <source>
        <dbReference type="Proteomes" id="UP000198623"/>
    </source>
</evidence>
<dbReference type="PANTHER" id="PTHR38104:SF1">
    <property type="entry name" value="ANTI-SIGMA-E FACTOR RSEA"/>
    <property type="match status" value="1"/>
</dbReference>
<dbReference type="InterPro" id="IPR038484">
    <property type="entry name" value="MucB/RseB_C_sf"/>
</dbReference>
<dbReference type="Gene3D" id="3.30.200.100">
    <property type="entry name" value="MucB/RseB, C-terminal domain"/>
    <property type="match status" value="1"/>
</dbReference>
<dbReference type="Pfam" id="PF03872">
    <property type="entry name" value="RseA_N"/>
    <property type="match status" value="1"/>
</dbReference>
<dbReference type="OrthoDB" id="5734981at2"/>
<sequence>MSDESNESLSASLSAAMDGEVSSFELRRVLARIQDKEGLDCEQSLDKWQRYHLAQQAIHGEGISQQAMNTNLVSRVSAALEGEKDQPAVQSPVAETLDNSEQHAWWKPVVSMAMAASVTAIVILGGQQFINNDAAVDGSFRQAYTIPSVQSSKDFVRAQYSSNYAAPNKSVSGSSGEPEVIRLSQGLNRYIEQHRHLLSSSQPAWQTDWLPEGYQQVRHEVMPHAEVMVFSNGKHSVSISIEPLGRQSVPSGVVQSNNIVAVGRATENGFVTVVGDVPLMIADRIAASVKSVR</sequence>
<proteinExistence type="predicted"/>
<dbReference type="InterPro" id="IPR033436">
    <property type="entry name" value="MucB/RseB_C"/>
</dbReference>
<dbReference type="SUPFAM" id="SSF89069">
    <property type="entry name" value="N-terminal, cytoplasmic domain of anti-sigmaE factor RseA"/>
    <property type="match status" value="1"/>
</dbReference>
<dbReference type="InterPro" id="IPR036147">
    <property type="entry name" value="Anti-sigma_E_RseA_N_sf"/>
</dbReference>
<dbReference type="Pfam" id="PF17188">
    <property type="entry name" value="MucB_RseB_C"/>
    <property type="match status" value="1"/>
</dbReference>
<accession>A0A1I2S580</accession>
<keyword evidence="4" id="KW-1185">Reference proteome</keyword>
<dbReference type="InterPro" id="IPR052383">
    <property type="entry name" value="Anti-sigma-E_RseA-like"/>
</dbReference>
<dbReference type="CDD" id="cd16328">
    <property type="entry name" value="RseA_N"/>
    <property type="match status" value="1"/>
</dbReference>
<evidence type="ECO:0000259" key="2">
    <source>
        <dbReference type="Pfam" id="PF17188"/>
    </source>
</evidence>
<dbReference type="RefSeq" id="WP_090728146.1">
    <property type="nucleotide sequence ID" value="NZ_FOOU01000007.1"/>
</dbReference>
<dbReference type="EMBL" id="FOOU01000007">
    <property type="protein sequence ID" value="SFG45161.1"/>
    <property type="molecule type" value="Genomic_DNA"/>
</dbReference>
<dbReference type="Proteomes" id="UP000198623">
    <property type="component" value="Unassembled WGS sequence"/>
</dbReference>
<evidence type="ECO:0000313" key="3">
    <source>
        <dbReference type="EMBL" id="SFG45161.1"/>
    </source>
</evidence>
<feature type="domain" description="MucB/RseB C-terminal" evidence="2">
    <location>
        <begin position="201"/>
        <end position="290"/>
    </location>
</feature>
<feature type="domain" description="Anti sigma-E protein RseA N-terminal" evidence="1">
    <location>
        <begin position="12"/>
        <end position="91"/>
    </location>
</feature>
<organism evidence="3 4">
    <name type="scientific">Neptunomonas qingdaonensis</name>
    <dbReference type="NCBI Taxonomy" id="1045558"/>
    <lineage>
        <taxon>Bacteria</taxon>
        <taxon>Pseudomonadati</taxon>
        <taxon>Pseudomonadota</taxon>
        <taxon>Gammaproteobacteria</taxon>
        <taxon>Oceanospirillales</taxon>
        <taxon>Oceanospirillaceae</taxon>
        <taxon>Neptunomonas</taxon>
    </lineage>
</organism>
<dbReference type="AlphaFoldDB" id="A0A1I2S580"/>
<protein>
    <submittedName>
        <fullName evidence="3">Negative regulator of sigma E activity</fullName>
    </submittedName>
</protein>